<keyword evidence="13" id="KW-0449">Lipoprotein</keyword>
<dbReference type="InterPro" id="IPR011759">
    <property type="entry name" value="Cyt_c_oxidase_su2_TM_dom"/>
</dbReference>
<evidence type="ECO:0000256" key="11">
    <source>
        <dbReference type="ARBA" id="ARBA00023136"/>
    </source>
</evidence>
<dbReference type="InterPro" id="IPR006333">
    <property type="entry name" value="Cyt_o_ubiquinol_oxidase_su2"/>
</dbReference>
<dbReference type="PROSITE" id="PS51257">
    <property type="entry name" value="PROKAR_LIPOPROTEIN"/>
    <property type="match status" value="1"/>
</dbReference>
<feature type="region of interest" description="Disordered" evidence="15">
    <location>
        <begin position="322"/>
        <end position="388"/>
    </location>
</feature>
<evidence type="ECO:0000256" key="3">
    <source>
        <dbReference type="ARBA" id="ARBA00022448"/>
    </source>
</evidence>
<evidence type="ECO:0000256" key="12">
    <source>
        <dbReference type="ARBA" id="ARBA00023139"/>
    </source>
</evidence>
<dbReference type="Gene3D" id="1.10.287.90">
    <property type="match status" value="1"/>
</dbReference>
<dbReference type="NCBIfam" id="TIGR01433">
    <property type="entry name" value="CyoA"/>
    <property type="match status" value="1"/>
</dbReference>
<keyword evidence="9 16" id="KW-1133">Transmembrane helix</keyword>
<evidence type="ECO:0000313" key="20">
    <source>
        <dbReference type="Proteomes" id="UP000245926"/>
    </source>
</evidence>
<dbReference type="Proteomes" id="UP000245926">
    <property type="component" value="Chromosome"/>
</dbReference>
<evidence type="ECO:0000256" key="13">
    <source>
        <dbReference type="ARBA" id="ARBA00023288"/>
    </source>
</evidence>
<dbReference type="KEGG" id="mets:DK389_02875"/>
<proteinExistence type="inferred from homology"/>
<keyword evidence="5" id="KW-0679">Respiratory chain</keyword>
<dbReference type="EMBL" id="CP029550">
    <property type="protein sequence ID" value="AWN39669.1"/>
    <property type="molecule type" value="Genomic_DNA"/>
</dbReference>
<dbReference type="GO" id="GO:0016682">
    <property type="term" value="F:oxidoreductase activity, acting on diphenols and related substances as donors, oxygen as acceptor"/>
    <property type="evidence" value="ECO:0007669"/>
    <property type="project" value="InterPro"/>
</dbReference>
<dbReference type="GO" id="GO:0004129">
    <property type="term" value="F:cytochrome-c oxidase activity"/>
    <property type="evidence" value="ECO:0007669"/>
    <property type="project" value="InterPro"/>
</dbReference>
<evidence type="ECO:0000259" key="18">
    <source>
        <dbReference type="PROSITE" id="PS50999"/>
    </source>
</evidence>
<dbReference type="PANTHER" id="PTHR22888">
    <property type="entry name" value="CYTOCHROME C OXIDASE, SUBUNIT II"/>
    <property type="match status" value="1"/>
</dbReference>
<dbReference type="InterPro" id="IPR036257">
    <property type="entry name" value="Cyt_c_oxidase_su2_TM_sf"/>
</dbReference>
<keyword evidence="12" id="KW-0564">Palmitate</keyword>
<keyword evidence="11 16" id="KW-0472">Membrane</keyword>
<evidence type="ECO:0000259" key="17">
    <source>
        <dbReference type="PROSITE" id="PS50857"/>
    </source>
</evidence>
<evidence type="ECO:0000256" key="15">
    <source>
        <dbReference type="SAM" id="MobiDB-lite"/>
    </source>
</evidence>
<feature type="domain" description="Cytochrome oxidase subunit II transmembrane region profile" evidence="18">
    <location>
        <begin position="17"/>
        <end position="114"/>
    </location>
</feature>
<evidence type="ECO:0000256" key="16">
    <source>
        <dbReference type="SAM" id="Phobius"/>
    </source>
</evidence>
<accession>A0A2U8W0S1</accession>
<evidence type="ECO:0000256" key="7">
    <source>
        <dbReference type="ARBA" id="ARBA00022729"/>
    </source>
</evidence>
<dbReference type="PANTHER" id="PTHR22888:SF18">
    <property type="entry name" value="CYTOCHROME BO(3) UBIQUINOL OXIDASE SUBUNIT 2"/>
    <property type="match status" value="1"/>
</dbReference>
<evidence type="ECO:0000313" key="19">
    <source>
        <dbReference type="EMBL" id="AWN39669.1"/>
    </source>
</evidence>
<gene>
    <name evidence="19" type="primary">cyoA</name>
    <name evidence="19" type="ORF">DK389_02875</name>
</gene>
<evidence type="ECO:0000256" key="9">
    <source>
        <dbReference type="ARBA" id="ARBA00022989"/>
    </source>
</evidence>
<dbReference type="SUPFAM" id="SSF81464">
    <property type="entry name" value="Cytochrome c oxidase subunit II-like, transmembrane region"/>
    <property type="match status" value="1"/>
</dbReference>
<keyword evidence="4" id="KW-1003">Cell membrane</keyword>
<feature type="domain" description="Cytochrome oxidase subunit II copper A binding" evidence="17">
    <location>
        <begin position="129"/>
        <end position="241"/>
    </location>
</feature>
<reference evidence="20" key="1">
    <citation type="submission" date="2018-05" db="EMBL/GenBank/DDBJ databases">
        <title>Complete Genome Sequence of Methylobacterium sp. 17SD2-17.</title>
        <authorList>
            <person name="Srinivasan S."/>
        </authorList>
    </citation>
    <scope>NUCLEOTIDE SEQUENCE [LARGE SCALE GENOMIC DNA]</scope>
    <source>
        <strain evidence="20">17SD2-17</strain>
    </source>
</reference>
<keyword evidence="7" id="KW-0732">Signal</keyword>
<dbReference type="InterPro" id="IPR010514">
    <property type="entry name" value="COX_ARM"/>
</dbReference>
<dbReference type="InterPro" id="IPR045187">
    <property type="entry name" value="CcO_II"/>
</dbReference>
<feature type="transmembrane region" description="Helical" evidence="16">
    <location>
        <begin position="39"/>
        <end position="63"/>
    </location>
</feature>
<evidence type="ECO:0000256" key="8">
    <source>
        <dbReference type="ARBA" id="ARBA00022982"/>
    </source>
</evidence>
<protein>
    <recommendedName>
        <fullName evidence="14">Ubiquinol oxidase polypeptide II</fullName>
    </recommendedName>
</protein>
<keyword evidence="20" id="KW-1185">Reference proteome</keyword>
<dbReference type="Pfam" id="PF00116">
    <property type="entry name" value="COX2"/>
    <property type="match status" value="1"/>
</dbReference>
<dbReference type="OrthoDB" id="9783445at2"/>
<keyword evidence="3" id="KW-0813">Transport</keyword>
<dbReference type="Gene3D" id="2.60.40.420">
    <property type="entry name" value="Cupredoxins - blue copper proteins"/>
    <property type="match status" value="1"/>
</dbReference>
<dbReference type="CDD" id="cd04212">
    <property type="entry name" value="CuRO_UO_II"/>
    <property type="match status" value="1"/>
</dbReference>
<dbReference type="GO" id="GO:0005886">
    <property type="term" value="C:plasma membrane"/>
    <property type="evidence" value="ECO:0007669"/>
    <property type="project" value="UniProtKB-SubCell"/>
</dbReference>
<dbReference type="InterPro" id="IPR034227">
    <property type="entry name" value="CuRO_UO_II"/>
</dbReference>
<dbReference type="InterPro" id="IPR008972">
    <property type="entry name" value="Cupredoxin"/>
</dbReference>
<comment type="subcellular location">
    <subcellularLocation>
        <location evidence="1">Cell membrane</location>
        <topology evidence="1">Multi-pass membrane protein</topology>
    </subcellularLocation>
</comment>
<organism evidence="19 20">
    <name type="scientific">Methylobacterium durans</name>
    <dbReference type="NCBI Taxonomy" id="2202825"/>
    <lineage>
        <taxon>Bacteria</taxon>
        <taxon>Pseudomonadati</taxon>
        <taxon>Pseudomonadota</taxon>
        <taxon>Alphaproteobacteria</taxon>
        <taxon>Hyphomicrobiales</taxon>
        <taxon>Methylobacteriaceae</taxon>
        <taxon>Methylobacterium</taxon>
    </lineage>
</organism>
<keyword evidence="10" id="KW-0560">Oxidoreductase</keyword>
<evidence type="ECO:0000256" key="4">
    <source>
        <dbReference type="ARBA" id="ARBA00022475"/>
    </source>
</evidence>
<dbReference type="GO" id="GO:0042773">
    <property type="term" value="P:ATP synthesis coupled electron transport"/>
    <property type="evidence" value="ECO:0007669"/>
    <property type="project" value="TreeGrafter"/>
</dbReference>
<dbReference type="Pfam" id="PF06481">
    <property type="entry name" value="COX_ARM"/>
    <property type="match status" value="1"/>
</dbReference>
<feature type="compositionally biased region" description="Basic and acidic residues" evidence="15">
    <location>
        <begin position="360"/>
        <end position="373"/>
    </location>
</feature>
<name>A0A2U8W0S1_9HYPH</name>
<dbReference type="AlphaFoldDB" id="A0A2U8W0S1"/>
<evidence type="ECO:0000256" key="5">
    <source>
        <dbReference type="ARBA" id="ARBA00022660"/>
    </source>
</evidence>
<dbReference type="SUPFAM" id="SSF49503">
    <property type="entry name" value="Cupredoxins"/>
    <property type="match status" value="1"/>
</dbReference>
<dbReference type="PROSITE" id="PS50999">
    <property type="entry name" value="COX2_TM"/>
    <property type="match status" value="1"/>
</dbReference>
<evidence type="ECO:0000256" key="14">
    <source>
        <dbReference type="ARBA" id="ARBA00030198"/>
    </source>
</evidence>
<comment type="similarity">
    <text evidence="2">Belongs to the cytochrome c oxidase subunit 2 family.</text>
</comment>
<evidence type="ECO:0000256" key="1">
    <source>
        <dbReference type="ARBA" id="ARBA00004651"/>
    </source>
</evidence>
<dbReference type="GO" id="GO:0005507">
    <property type="term" value="F:copper ion binding"/>
    <property type="evidence" value="ECO:0007669"/>
    <property type="project" value="InterPro"/>
</dbReference>
<sequence>MRPRLLRALALVPLLGLLAGCNMVVMQPSGDIAARQRDLVIASTGLMLLIILPVIALTLFFAWRYRASNTQAKYDPDWHHSTQLEVVIWAAPLVIIIALGALTWISTHTLDPFRPLSRIDASRPLPADVKPMPVEVVSLDWKWLFFYPEQGIATVNELAAPVDRPITFKITSASIMNSFYIPALAGQIYSMAGMETKLHAVINKVGIYDGFSANYSGSGFSRMNFKFHGLDQAGFDAWVAKAKQEGTKLTRDAYLKLEKPSEQEPVRYFGSYEDGLYSAILNMCAVPGKMCMSEMMHIDATGGAGKESHHNRERLEYDNRHAAQGEEGESATFPASGRPAKGDEQPQGIKPDAHGPAVKGRGEAPDGPHDHSGPGHQHGTPAPAQLNH</sequence>
<dbReference type="RefSeq" id="WP_109887358.1">
    <property type="nucleotide sequence ID" value="NZ_CP029550.1"/>
</dbReference>
<dbReference type="PROSITE" id="PS50857">
    <property type="entry name" value="COX2_CUA"/>
    <property type="match status" value="1"/>
</dbReference>
<feature type="transmembrane region" description="Helical" evidence="16">
    <location>
        <begin position="84"/>
        <end position="105"/>
    </location>
</feature>
<keyword evidence="6 16" id="KW-0812">Transmembrane</keyword>
<evidence type="ECO:0000256" key="6">
    <source>
        <dbReference type="ARBA" id="ARBA00022692"/>
    </source>
</evidence>
<dbReference type="GO" id="GO:0009486">
    <property type="term" value="F:cytochrome bo3 ubiquinol oxidase activity"/>
    <property type="evidence" value="ECO:0007669"/>
    <property type="project" value="InterPro"/>
</dbReference>
<dbReference type="InterPro" id="IPR002429">
    <property type="entry name" value="CcO_II-like_C"/>
</dbReference>
<keyword evidence="8" id="KW-0249">Electron transport</keyword>
<evidence type="ECO:0000256" key="10">
    <source>
        <dbReference type="ARBA" id="ARBA00023002"/>
    </source>
</evidence>
<evidence type="ECO:0000256" key="2">
    <source>
        <dbReference type="ARBA" id="ARBA00007866"/>
    </source>
</evidence>